<reference evidence="2" key="2">
    <citation type="submission" date="2020-09" db="EMBL/GenBank/DDBJ databases">
        <authorList>
            <person name="Sun Q."/>
            <person name="Ohkuma M."/>
        </authorList>
    </citation>
    <scope>NUCLEOTIDE SEQUENCE</scope>
    <source>
        <strain evidence="2">JCM 19831</strain>
    </source>
</reference>
<comment type="caution">
    <text evidence="2">The sequence shown here is derived from an EMBL/GenBank/DDBJ whole genome shotgun (WGS) entry which is preliminary data.</text>
</comment>
<dbReference type="RefSeq" id="WP_190253998.1">
    <property type="nucleotide sequence ID" value="NZ_BMPI01000038.1"/>
</dbReference>
<feature type="region of interest" description="Disordered" evidence="1">
    <location>
        <begin position="550"/>
        <end position="582"/>
    </location>
</feature>
<name>A0A917X0Y5_9ACTN</name>
<evidence type="ECO:0000313" key="3">
    <source>
        <dbReference type="Proteomes" id="UP000642070"/>
    </source>
</evidence>
<feature type="region of interest" description="Disordered" evidence="1">
    <location>
        <begin position="645"/>
        <end position="697"/>
    </location>
</feature>
<organism evidence="2 3">
    <name type="scientific">Dactylosporangium sucinum</name>
    <dbReference type="NCBI Taxonomy" id="1424081"/>
    <lineage>
        <taxon>Bacteria</taxon>
        <taxon>Bacillati</taxon>
        <taxon>Actinomycetota</taxon>
        <taxon>Actinomycetes</taxon>
        <taxon>Micromonosporales</taxon>
        <taxon>Micromonosporaceae</taxon>
        <taxon>Dactylosporangium</taxon>
    </lineage>
</organism>
<accession>A0A917X0Y5</accession>
<dbReference type="Pfam" id="PF13646">
    <property type="entry name" value="HEAT_2"/>
    <property type="match status" value="2"/>
</dbReference>
<reference evidence="2" key="1">
    <citation type="journal article" date="2014" name="Int. J. Syst. Evol. Microbiol.">
        <title>Complete genome sequence of Corynebacterium casei LMG S-19264T (=DSM 44701T), isolated from a smear-ripened cheese.</title>
        <authorList>
            <consortium name="US DOE Joint Genome Institute (JGI-PGF)"/>
            <person name="Walter F."/>
            <person name="Albersmeier A."/>
            <person name="Kalinowski J."/>
            <person name="Ruckert C."/>
        </authorList>
    </citation>
    <scope>NUCLEOTIDE SEQUENCE</scope>
    <source>
        <strain evidence="2">JCM 19831</strain>
    </source>
</reference>
<evidence type="ECO:0008006" key="4">
    <source>
        <dbReference type="Google" id="ProtNLM"/>
    </source>
</evidence>
<feature type="compositionally biased region" description="Low complexity" evidence="1">
    <location>
        <begin position="551"/>
        <end position="562"/>
    </location>
</feature>
<keyword evidence="3" id="KW-1185">Reference proteome</keyword>
<proteinExistence type="predicted"/>
<evidence type="ECO:0000256" key="1">
    <source>
        <dbReference type="SAM" id="MobiDB-lite"/>
    </source>
</evidence>
<protein>
    <recommendedName>
        <fullName evidence="4">PBS lyase HEAT domain protein repeat-containing protein</fullName>
    </recommendedName>
</protein>
<dbReference type="SMART" id="SM00567">
    <property type="entry name" value="EZ_HEAT"/>
    <property type="match status" value="4"/>
</dbReference>
<dbReference type="GO" id="GO:0016491">
    <property type="term" value="F:oxidoreductase activity"/>
    <property type="evidence" value="ECO:0007669"/>
    <property type="project" value="TreeGrafter"/>
</dbReference>
<dbReference type="Proteomes" id="UP000642070">
    <property type="component" value="Unassembled WGS sequence"/>
</dbReference>
<dbReference type="AlphaFoldDB" id="A0A917X0Y5"/>
<dbReference type="InterPro" id="IPR016024">
    <property type="entry name" value="ARM-type_fold"/>
</dbReference>
<evidence type="ECO:0000313" key="2">
    <source>
        <dbReference type="EMBL" id="GGM55870.1"/>
    </source>
</evidence>
<dbReference type="InterPro" id="IPR004155">
    <property type="entry name" value="PBS_lyase_HEAT"/>
</dbReference>
<dbReference type="PANTHER" id="PTHR12697:SF5">
    <property type="entry name" value="DEOXYHYPUSINE HYDROXYLASE"/>
    <property type="match status" value="1"/>
</dbReference>
<sequence length="837" mass="87852">MVESSVRLQAVVEDGDVRRVLAALRADERLTLDDVPWRRFHHAYGPADDVPALLRGLAHPDPWRAARHLDELWNKVRHQGLSEPAAALAVPFLVAAAADPTTHGRDRVLLLAAEAGRRKHDGGDRRTDLLRAAGPPTGGADGADCPRAWTLQAAREAVSADAGTLVALLADRDPEVRATAAYALAAACSPAAQVRPALRTRLAAETEPPVRISLILALTQLGVEHDEPDTAARAERLWSDASRPPDVRLAGALAWLCASPSPAPSALLDVLAAVPPEAEQWLSRVPWPDDITRRGGLAAWLVAFLGDAPDTRLRLAERLAASPDPAVAASALHAAHEVARTWRTHESAAADLLSRHLEHPDREVARTAARHLASAGEVPAPVADRVAASLTHADSEVRAWAAVTLAHRGDPRAVAPLAALLRREDWPWPEPYRRGTYIAPPEALLDRLHPFAADLLPAVLHRLSTPDRAGWQHVRRDLLAALAEWPAVAAEAVGTLLALLSPPGQAAHRSPATVTPTGKRLALVALPARSSPGSANGSGPALAVDARRVDPSAAPPTAADPIPRIPRQRPSSDPGGDGGRRSAVAHLGAVVTVLGRIGPPAAAAVPLLDHLTVDATPADLAVLVWARWRITGDRSDATAATLADLASTDGVRPQRPRLPADGGPTHGPRLPVDGGWAHAPRPITDQGPADAPRLPTDRGRADALRLLADLGPAAAAHETLLRALAVGGGSAWVRAQAAYALWRATGDAPSAVTVLVELLADRPDPAWFDPVHAVAAGHLAEIGAPAEAAAPAEVGTLAEAAVPGLTAFVAASRRSSADIRRDQQYVAVARGALRRPR</sequence>
<feature type="region of interest" description="Disordered" evidence="1">
    <location>
        <begin position="119"/>
        <end position="143"/>
    </location>
</feature>
<dbReference type="InterPro" id="IPR011989">
    <property type="entry name" value="ARM-like"/>
</dbReference>
<dbReference type="PANTHER" id="PTHR12697">
    <property type="entry name" value="PBS LYASE HEAT-LIKE PROTEIN"/>
    <property type="match status" value="1"/>
</dbReference>
<gene>
    <name evidence="2" type="ORF">GCM10007977_066940</name>
</gene>
<dbReference type="SUPFAM" id="SSF48371">
    <property type="entry name" value="ARM repeat"/>
    <property type="match status" value="1"/>
</dbReference>
<dbReference type="EMBL" id="BMPI01000038">
    <property type="protein sequence ID" value="GGM55870.1"/>
    <property type="molecule type" value="Genomic_DNA"/>
</dbReference>
<dbReference type="Gene3D" id="1.25.10.10">
    <property type="entry name" value="Leucine-rich Repeat Variant"/>
    <property type="match status" value="3"/>
</dbReference>